<dbReference type="InterPro" id="IPR006195">
    <property type="entry name" value="aa-tRNA-synth_II"/>
</dbReference>
<dbReference type="GO" id="GO:0006432">
    <property type="term" value="P:phenylalanyl-tRNA aminoacylation"/>
    <property type="evidence" value="ECO:0007669"/>
    <property type="project" value="InterPro"/>
</dbReference>
<dbReference type="GeneID" id="55972622"/>
<gene>
    <name evidence="17" type="ORF">GMORB2_6397</name>
</gene>
<dbReference type="GO" id="GO:0005759">
    <property type="term" value="C:mitochondrial matrix"/>
    <property type="evidence" value="ECO:0007669"/>
    <property type="project" value="UniProtKB-SubCell"/>
</dbReference>
<keyword evidence="9" id="KW-0496">Mitochondrion</keyword>
<evidence type="ECO:0000256" key="14">
    <source>
        <dbReference type="ARBA" id="ARBA00073229"/>
    </source>
</evidence>
<keyword evidence="7" id="KW-0648">Protein biosynthesis</keyword>
<evidence type="ECO:0000256" key="8">
    <source>
        <dbReference type="ARBA" id="ARBA00022946"/>
    </source>
</evidence>
<dbReference type="Proteomes" id="UP000749293">
    <property type="component" value="Unassembled WGS sequence"/>
</dbReference>
<keyword evidence="18" id="KW-1185">Reference proteome</keyword>
<evidence type="ECO:0000313" key="17">
    <source>
        <dbReference type="EMBL" id="KAF4123696.1"/>
    </source>
</evidence>
<dbReference type="FunFam" id="3.30.930.10:FF:000053">
    <property type="entry name" value="Phenylalanyl-tRNA synthetase mitochondrial"/>
    <property type="match status" value="1"/>
</dbReference>
<evidence type="ECO:0000256" key="4">
    <source>
        <dbReference type="ARBA" id="ARBA00022598"/>
    </source>
</evidence>
<dbReference type="SMART" id="SM00896">
    <property type="entry name" value="FDX-ACB"/>
    <property type="match status" value="1"/>
</dbReference>
<dbReference type="EC" id="6.1.1.20" evidence="3"/>
<protein>
    <recommendedName>
        <fullName evidence="14">Phenylalanine--tRNA ligase, mitochondrial</fullName>
        <ecNumber evidence="3">6.1.1.20</ecNumber>
    </recommendedName>
    <alternativeName>
        <fullName evidence="11">Phenylalanyl-tRNA synthetase</fullName>
    </alternativeName>
</protein>
<dbReference type="InterPro" id="IPR036690">
    <property type="entry name" value="Fdx_antiC-bd_sf"/>
</dbReference>
<evidence type="ECO:0000256" key="3">
    <source>
        <dbReference type="ARBA" id="ARBA00012814"/>
    </source>
</evidence>
<dbReference type="SUPFAM" id="SSF55681">
    <property type="entry name" value="Class II aaRS and biotin synthetases"/>
    <property type="match status" value="1"/>
</dbReference>
<dbReference type="PANTHER" id="PTHR11538:SF41">
    <property type="entry name" value="PHENYLALANINE--TRNA LIGASE, MITOCHONDRIAL"/>
    <property type="match status" value="1"/>
</dbReference>
<comment type="caution">
    <text evidence="17">The sequence shown here is derived from an EMBL/GenBank/DDBJ whole genome shotgun (WGS) entry which is preliminary data.</text>
</comment>
<dbReference type="InterPro" id="IPR005121">
    <property type="entry name" value="Fdx_antiC-bd"/>
</dbReference>
<evidence type="ECO:0000256" key="12">
    <source>
        <dbReference type="ARBA" id="ARBA00049255"/>
    </source>
</evidence>
<evidence type="ECO:0000256" key="2">
    <source>
        <dbReference type="ARBA" id="ARBA00008226"/>
    </source>
</evidence>
<dbReference type="Pfam" id="PF03147">
    <property type="entry name" value="FDX-ACB"/>
    <property type="match status" value="1"/>
</dbReference>
<dbReference type="RefSeq" id="XP_035322348.1">
    <property type="nucleotide sequence ID" value="XM_035468367.1"/>
</dbReference>
<feature type="domain" description="FDX-ACB" evidence="16">
    <location>
        <begin position="385"/>
        <end position="485"/>
    </location>
</feature>
<keyword evidence="8" id="KW-0809">Transit peptide</keyword>
<dbReference type="SUPFAM" id="SSF54991">
    <property type="entry name" value="Anticodon-binding domain of PheRS"/>
    <property type="match status" value="1"/>
</dbReference>
<name>A0A9P4YV66_9HYPO</name>
<evidence type="ECO:0000256" key="6">
    <source>
        <dbReference type="ARBA" id="ARBA00022840"/>
    </source>
</evidence>
<organism evidence="17 18">
    <name type="scientific">Geosmithia morbida</name>
    <dbReference type="NCBI Taxonomy" id="1094350"/>
    <lineage>
        <taxon>Eukaryota</taxon>
        <taxon>Fungi</taxon>
        <taxon>Dikarya</taxon>
        <taxon>Ascomycota</taxon>
        <taxon>Pezizomycotina</taxon>
        <taxon>Sordariomycetes</taxon>
        <taxon>Hypocreomycetidae</taxon>
        <taxon>Hypocreales</taxon>
        <taxon>Bionectriaceae</taxon>
        <taxon>Geosmithia</taxon>
    </lineage>
</organism>
<dbReference type="InterPro" id="IPR004530">
    <property type="entry name" value="Phe-tRNA-synth_IIc_mito"/>
</dbReference>
<comment type="function">
    <text evidence="13">Is responsible for the charging of tRNA(Phe) with phenylalanine in mitochondrial translation.</text>
</comment>
<dbReference type="FunFam" id="3.30.70.380:FF:000002">
    <property type="entry name" value="phenylalanine--tRNA ligase, mitochondrial"/>
    <property type="match status" value="1"/>
</dbReference>
<accession>A0A9P4YV66</accession>
<evidence type="ECO:0000259" key="15">
    <source>
        <dbReference type="PROSITE" id="PS50862"/>
    </source>
</evidence>
<evidence type="ECO:0000256" key="13">
    <source>
        <dbReference type="ARBA" id="ARBA00057761"/>
    </source>
</evidence>
<evidence type="ECO:0000313" key="18">
    <source>
        <dbReference type="Proteomes" id="UP000749293"/>
    </source>
</evidence>
<proteinExistence type="inferred from homology"/>
<dbReference type="PROSITE" id="PS51447">
    <property type="entry name" value="FDX_ACB"/>
    <property type="match status" value="1"/>
</dbReference>
<dbReference type="Gene3D" id="3.30.930.10">
    <property type="entry name" value="Bira Bifunctional Protein, Domain 2"/>
    <property type="match status" value="1"/>
</dbReference>
<feature type="domain" description="Aminoacyl-transfer RNA synthetases class-II family profile" evidence="15">
    <location>
        <begin position="141"/>
        <end position="383"/>
    </location>
</feature>
<reference evidence="17" key="1">
    <citation type="submission" date="2020-03" db="EMBL/GenBank/DDBJ databases">
        <title>Site-based positive gene gene selection in Geosmithia morbida across the United States reveals a broad range of putative effectors and factors for local host and environmental adapation.</title>
        <authorList>
            <person name="Onufrak A."/>
            <person name="Murdoch R.W."/>
            <person name="Gazis R."/>
            <person name="Huff M."/>
            <person name="Staton M."/>
            <person name="Klingeman W."/>
            <person name="Hadziabdic D."/>
        </authorList>
    </citation>
    <scope>NUCLEOTIDE SEQUENCE</scope>
    <source>
        <strain evidence="17">1262</strain>
    </source>
</reference>
<comment type="similarity">
    <text evidence="2">Belongs to the class-II aminoacyl-tRNA synthetase family.</text>
</comment>
<evidence type="ECO:0000256" key="5">
    <source>
        <dbReference type="ARBA" id="ARBA00022741"/>
    </source>
</evidence>
<evidence type="ECO:0000259" key="16">
    <source>
        <dbReference type="PROSITE" id="PS51447"/>
    </source>
</evidence>
<dbReference type="GO" id="GO:0005524">
    <property type="term" value="F:ATP binding"/>
    <property type="evidence" value="ECO:0007669"/>
    <property type="project" value="UniProtKB-KW"/>
</dbReference>
<dbReference type="GO" id="GO:0000049">
    <property type="term" value="F:tRNA binding"/>
    <property type="evidence" value="ECO:0007669"/>
    <property type="project" value="InterPro"/>
</dbReference>
<sequence length="485" mass="54459">MYAGGGGGGAAHDLRMSVVATVFRLGYGSATSSPPPSSVTIRGSTYKTDRWFNVPPNVLEATSRGLHMQKDHPISITRKILEASFPPPTYRCHHALSPVVTTEQNFDSLGFPRDHPGRARSDTYYVNATTLLRTHTSAHQADTFRADESDGYLIAADVYRRDAIDSSHYPVFHQMEAARSWDRRLVPDGDVAAAIMRDVELLPRHGVEVEDDTPAFHPERNPLQGEHHSPAEAQAITAHLKRSLENMVVDVFSRAERARAALDGAEVRRPAEGEGEGEGAEEPLRMRWVEASFPFTSPSWELEVYYAGDWLEMLGSGVVRQHLYIDAGVPHKLGWAFGIGIDRLAMLLFRIPDIRLFWSRDRRFLSQFEGVEDNLDGLRSFVPFSKYPPAPRDLSFWLPRSSRDGAAGDAFHENDVMEIVRSVGGDTVEEVKQFDAFTHPKTGRESRAYRIVYRSWDRTLTSSETNELHDRVCEALTRELGVTLR</sequence>
<evidence type="ECO:0000256" key="9">
    <source>
        <dbReference type="ARBA" id="ARBA00023128"/>
    </source>
</evidence>
<evidence type="ECO:0000256" key="11">
    <source>
        <dbReference type="ARBA" id="ARBA00031194"/>
    </source>
</evidence>
<evidence type="ECO:0000256" key="1">
    <source>
        <dbReference type="ARBA" id="ARBA00004305"/>
    </source>
</evidence>
<dbReference type="PANTHER" id="PTHR11538">
    <property type="entry name" value="PHENYLALANYL-TRNA SYNTHETASE"/>
    <property type="match status" value="1"/>
</dbReference>
<dbReference type="InterPro" id="IPR045864">
    <property type="entry name" value="aa-tRNA-synth_II/BPL/LPL"/>
</dbReference>
<dbReference type="GO" id="GO:0004826">
    <property type="term" value="F:phenylalanine-tRNA ligase activity"/>
    <property type="evidence" value="ECO:0007669"/>
    <property type="project" value="UniProtKB-EC"/>
</dbReference>
<dbReference type="OrthoDB" id="4457at2759"/>
<comment type="catalytic activity">
    <reaction evidence="12">
        <text>tRNA(Phe) + L-phenylalanine + ATP = L-phenylalanyl-tRNA(Phe) + AMP + diphosphate + H(+)</text>
        <dbReference type="Rhea" id="RHEA:19413"/>
        <dbReference type="Rhea" id="RHEA-COMP:9668"/>
        <dbReference type="Rhea" id="RHEA-COMP:9699"/>
        <dbReference type="ChEBI" id="CHEBI:15378"/>
        <dbReference type="ChEBI" id="CHEBI:30616"/>
        <dbReference type="ChEBI" id="CHEBI:33019"/>
        <dbReference type="ChEBI" id="CHEBI:58095"/>
        <dbReference type="ChEBI" id="CHEBI:78442"/>
        <dbReference type="ChEBI" id="CHEBI:78531"/>
        <dbReference type="ChEBI" id="CHEBI:456215"/>
        <dbReference type="EC" id="6.1.1.20"/>
    </reaction>
</comment>
<evidence type="ECO:0000256" key="7">
    <source>
        <dbReference type="ARBA" id="ARBA00022917"/>
    </source>
</evidence>
<keyword evidence="6" id="KW-0067">ATP-binding</keyword>
<dbReference type="EMBL" id="JAANYQ010000006">
    <property type="protein sequence ID" value="KAF4123696.1"/>
    <property type="molecule type" value="Genomic_DNA"/>
</dbReference>
<comment type="subcellular location">
    <subcellularLocation>
        <location evidence="1">Mitochondrion matrix</location>
    </subcellularLocation>
</comment>
<dbReference type="PROSITE" id="PS50862">
    <property type="entry name" value="AA_TRNA_LIGASE_II"/>
    <property type="match status" value="1"/>
</dbReference>
<keyword evidence="10" id="KW-0030">Aminoacyl-tRNA synthetase</keyword>
<dbReference type="AlphaFoldDB" id="A0A9P4YV66"/>
<dbReference type="NCBIfam" id="TIGR00469">
    <property type="entry name" value="pheS_mito"/>
    <property type="match status" value="1"/>
</dbReference>
<dbReference type="Gene3D" id="3.30.70.380">
    <property type="entry name" value="Ferrodoxin-fold anticodon-binding domain"/>
    <property type="match status" value="1"/>
</dbReference>
<keyword evidence="5" id="KW-0547">Nucleotide-binding</keyword>
<evidence type="ECO:0000256" key="10">
    <source>
        <dbReference type="ARBA" id="ARBA00023146"/>
    </source>
</evidence>
<keyword evidence="4" id="KW-0436">Ligase</keyword>
<dbReference type="InterPro" id="IPR002319">
    <property type="entry name" value="Phenylalanyl-tRNA_Synthase"/>
</dbReference>
<dbReference type="Pfam" id="PF01409">
    <property type="entry name" value="tRNA-synt_2d"/>
    <property type="match status" value="2"/>
</dbReference>